<dbReference type="RefSeq" id="XP_024358389.1">
    <property type="nucleotide sequence ID" value="XM_024502621.2"/>
</dbReference>
<dbReference type="Proteomes" id="UP000006727">
    <property type="component" value="Chromosome 20"/>
</dbReference>
<keyword evidence="1" id="KW-0175">Coiled coil</keyword>
<keyword evidence="3" id="KW-1185">Reference proteome</keyword>
<feature type="coiled-coil region" evidence="1">
    <location>
        <begin position="269"/>
        <end position="296"/>
    </location>
</feature>
<dbReference type="InParanoid" id="A0A7I4C2Z6"/>
<sequence length="541" mass="62344">MAINSTLHVDDCDALQQSRRPKPIAKQTNEKRFFGGRTKARLVEISDLLGGEYVRFGFDDGKLLQEKLQNKELEVDTLLTKLATMNLREEIMKERVKEVEHRLQDLSDKMKDAEALVIELQKNGVESPRASRRPSHTNNFQVVCHKDDKHDLQELVEKLQLLCESHEKNTCSDNLGEHQEPENGKFEDSRNETKLLCWRNDQCVECIDSVEQVQELQEEVKMLSAKLKFSITQRQAMKEVLTVSTAKLAEVMTCNETLKKELFIERQLLQARENDVQNLETRVEALSTSNQMLKSMLNLKKMAVESRKSLNFTMLEPKLLDLAAIVSAQNACVVRLSTQNENLALSLQSKIQESEHQHAQVTTAIKQKDAAIAALDQFKQQMVEWATEMDERNRNYDMLQEYILNLEGDLRHCQSQYSALLQNYEELRKEHGQLLAWQARARTRIADTENVLNEREKEVESISREALHLSLEVELLRRKLQQLDEDVMFKEGQISILQGGLLQDSRGSSTDTIFLNYLRIPNPNGGPFKFVNTSHPNEQVW</sequence>
<accession>A0A7I4C2Z6</accession>
<reference evidence="2 3" key="1">
    <citation type="journal article" date="2008" name="Science">
        <title>The Physcomitrella genome reveals evolutionary insights into the conquest of land by plants.</title>
        <authorList>
            <person name="Rensing S."/>
            <person name="Lang D."/>
            <person name="Zimmer A."/>
            <person name="Terry A."/>
            <person name="Salamov A."/>
            <person name="Shapiro H."/>
            <person name="Nishiyama T."/>
            <person name="Perroud P.-F."/>
            <person name="Lindquist E."/>
            <person name="Kamisugi Y."/>
            <person name="Tanahashi T."/>
            <person name="Sakakibara K."/>
            <person name="Fujita T."/>
            <person name="Oishi K."/>
            <person name="Shin-I T."/>
            <person name="Kuroki Y."/>
            <person name="Toyoda A."/>
            <person name="Suzuki Y."/>
            <person name="Hashimoto A."/>
            <person name="Yamaguchi K."/>
            <person name="Sugano A."/>
            <person name="Kohara Y."/>
            <person name="Fujiyama A."/>
            <person name="Anterola A."/>
            <person name="Aoki S."/>
            <person name="Ashton N."/>
            <person name="Barbazuk W.B."/>
            <person name="Barker E."/>
            <person name="Bennetzen J."/>
            <person name="Bezanilla M."/>
            <person name="Blankenship R."/>
            <person name="Cho S.H."/>
            <person name="Dutcher S."/>
            <person name="Estelle M."/>
            <person name="Fawcett J.A."/>
            <person name="Gundlach H."/>
            <person name="Hanada K."/>
            <person name="Heyl A."/>
            <person name="Hicks K.A."/>
            <person name="Hugh J."/>
            <person name="Lohr M."/>
            <person name="Mayer K."/>
            <person name="Melkozernov A."/>
            <person name="Murata T."/>
            <person name="Nelson D."/>
            <person name="Pils B."/>
            <person name="Prigge M."/>
            <person name="Reiss B."/>
            <person name="Renner T."/>
            <person name="Rombauts S."/>
            <person name="Rushton P."/>
            <person name="Sanderfoot A."/>
            <person name="Schween G."/>
            <person name="Shiu S.-H."/>
            <person name="Stueber K."/>
            <person name="Theodoulou F.L."/>
            <person name="Tu H."/>
            <person name="Van de Peer Y."/>
            <person name="Verrier P.J."/>
            <person name="Waters E."/>
            <person name="Wood A."/>
            <person name="Yang L."/>
            <person name="Cove D."/>
            <person name="Cuming A."/>
            <person name="Hasebe M."/>
            <person name="Lucas S."/>
            <person name="Mishler D.B."/>
            <person name="Reski R."/>
            <person name="Grigoriev I."/>
            <person name="Quatrano R.S."/>
            <person name="Boore J.L."/>
        </authorList>
    </citation>
    <scope>NUCLEOTIDE SEQUENCE [LARGE SCALE GENOMIC DNA]</scope>
    <source>
        <strain evidence="2 3">cv. Gransden 2004</strain>
    </source>
</reference>
<dbReference type="RefSeq" id="XP_024358395.1">
    <property type="nucleotide sequence ID" value="XM_024502627.2"/>
</dbReference>
<gene>
    <name evidence="2" type="primary">LOC112273638</name>
</gene>
<dbReference type="EMBL" id="ABEU02000020">
    <property type="status" value="NOT_ANNOTATED_CDS"/>
    <property type="molecule type" value="Genomic_DNA"/>
</dbReference>
<reference evidence="2" key="3">
    <citation type="submission" date="2020-12" db="UniProtKB">
        <authorList>
            <consortium name="EnsemblPlants"/>
        </authorList>
    </citation>
    <scope>IDENTIFICATION</scope>
</reference>
<dbReference type="KEGG" id="ppp:112273638"/>
<evidence type="ECO:0000313" key="2">
    <source>
        <dbReference type="EnsemblPlants" id="Pp3c20_5860V3.3"/>
    </source>
</evidence>
<organism evidence="2 3">
    <name type="scientific">Physcomitrium patens</name>
    <name type="common">Spreading-leaved earth moss</name>
    <name type="synonym">Physcomitrella patens</name>
    <dbReference type="NCBI Taxonomy" id="3218"/>
    <lineage>
        <taxon>Eukaryota</taxon>
        <taxon>Viridiplantae</taxon>
        <taxon>Streptophyta</taxon>
        <taxon>Embryophyta</taxon>
        <taxon>Bryophyta</taxon>
        <taxon>Bryophytina</taxon>
        <taxon>Bryopsida</taxon>
        <taxon>Funariidae</taxon>
        <taxon>Funariales</taxon>
        <taxon>Funariaceae</taxon>
        <taxon>Physcomitrium</taxon>
    </lineage>
</organism>
<name>A0A7I4C2Z6_PHYPA</name>
<proteinExistence type="predicted"/>
<reference evidence="2 3" key="2">
    <citation type="journal article" date="2018" name="Plant J.">
        <title>The Physcomitrella patens chromosome-scale assembly reveals moss genome structure and evolution.</title>
        <authorList>
            <person name="Lang D."/>
            <person name="Ullrich K.K."/>
            <person name="Murat F."/>
            <person name="Fuchs J."/>
            <person name="Jenkins J."/>
            <person name="Haas F.B."/>
            <person name="Piednoel M."/>
            <person name="Gundlach H."/>
            <person name="Van Bel M."/>
            <person name="Meyberg R."/>
            <person name="Vives C."/>
            <person name="Morata J."/>
            <person name="Symeonidi A."/>
            <person name="Hiss M."/>
            <person name="Muchero W."/>
            <person name="Kamisugi Y."/>
            <person name="Saleh O."/>
            <person name="Blanc G."/>
            <person name="Decker E.L."/>
            <person name="van Gessel N."/>
            <person name="Grimwood J."/>
            <person name="Hayes R.D."/>
            <person name="Graham S.W."/>
            <person name="Gunter L.E."/>
            <person name="McDaniel S.F."/>
            <person name="Hoernstein S.N.W."/>
            <person name="Larsson A."/>
            <person name="Li F.W."/>
            <person name="Perroud P.F."/>
            <person name="Phillips J."/>
            <person name="Ranjan P."/>
            <person name="Rokshar D.S."/>
            <person name="Rothfels C.J."/>
            <person name="Schneider L."/>
            <person name="Shu S."/>
            <person name="Stevenson D.W."/>
            <person name="Thummler F."/>
            <person name="Tillich M."/>
            <person name="Villarreal Aguilar J.C."/>
            <person name="Widiez T."/>
            <person name="Wong G.K."/>
            <person name="Wymore A."/>
            <person name="Zhang Y."/>
            <person name="Zimmer A.D."/>
            <person name="Quatrano R.S."/>
            <person name="Mayer K.F.X."/>
            <person name="Goodstein D."/>
            <person name="Casacuberta J.M."/>
            <person name="Vandepoele K."/>
            <person name="Reski R."/>
            <person name="Cuming A.C."/>
            <person name="Tuskan G.A."/>
            <person name="Maumus F."/>
            <person name="Salse J."/>
            <person name="Schmutz J."/>
            <person name="Rensing S.A."/>
        </authorList>
    </citation>
    <scope>NUCLEOTIDE SEQUENCE [LARGE SCALE GENOMIC DNA]</scope>
    <source>
        <strain evidence="2 3">cv. Gransden 2004</strain>
    </source>
</reference>
<feature type="coiled-coil region" evidence="1">
    <location>
        <begin position="89"/>
        <end position="123"/>
    </location>
</feature>
<dbReference type="RefSeq" id="XP_024358388.1">
    <property type="nucleotide sequence ID" value="XM_024502620.2"/>
</dbReference>
<feature type="coiled-coil region" evidence="1">
    <location>
        <begin position="206"/>
        <end position="233"/>
    </location>
</feature>
<dbReference type="RefSeq" id="XP_024358387.1">
    <property type="nucleotide sequence ID" value="XM_024502619.2"/>
</dbReference>
<dbReference type="Gramene" id="Pp3c20_5860V3.3">
    <property type="protein sequence ID" value="Pp3c20_5860V3.3"/>
    <property type="gene ID" value="Pp3c20_5860"/>
</dbReference>
<dbReference type="GeneID" id="112273638"/>
<dbReference type="RefSeq" id="XP_024358390.1">
    <property type="nucleotide sequence ID" value="XM_024502622.2"/>
</dbReference>
<dbReference type="EnsemblPlants" id="Pp3c20_5860V3.3">
    <property type="protein sequence ID" value="Pp3c20_5860V3.3"/>
    <property type="gene ID" value="Pp3c20_5860"/>
</dbReference>
<dbReference type="AlphaFoldDB" id="A0A7I4C2Z6"/>
<dbReference type="RefSeq" id="XP_024358391.1">
    <property type="nucleotide sequence ID" value="XM_024502623.2"/>
</dbReference>
<dbReference type="RefSeq" id="XP_024358394.1">
    <property type="nucleotide sequence ID" value="XM_024502626.2"/>
</dbReference>
<dbReference type="OrthoDB" id="1938127at2759"/>
<evidence type="ECO:0000313" key="3">
    <source>
        <dbReference type="Proteomes" id="UP000006727"/>
    </source>
</evidence>
<evidence type="ECO:0000256" key="1">
    <source>
        <dbReference type="SAM" id="Coils"/>
    </source>
</evidence>
<protein>
    <submittedName>
        <fullName evidence="2">Uncharacterized protein</fullName>
    </submittedName>
</protein>
<feature type="coiled-coil region" evidence="1">
    <location>
        <begin position="375"/>
        <end position="493"/>
    </location>
</feature>